<evidence type="ECO:0000256" key="1">
    <source>
        <dbReference type="SAM" id="SignalP"/>
    </source>
</evidence>
<keyword evidence="3" id="KW-1185">Reference proteome</keyword>
<evidence type="ECO:0000313" key="3">
    <source>
        <dbReference type="Proteomes" id="UP000318437"/>
    </source>
</evidence>
<dbReference type="InterPro" id="IPR036249">
    <property type="entry name" value="Thioredoxin-like_sf"/>
</dbReference>
<dbReference type="SUPFAM" id="SSF52833">
    <property type="entry name" value="Thioredoxin-like"/>
    <property type="match status" value="1"/>
</dbReference>
<evidence type="ECO:0000313" key="2">
    <source>
        <dbReference type="EMBL" id="TWU29947.1"/>
    </source>
</evidence>
<name>A0A5C6D2R5_9BACT</name>
<dbReference type="EMBL" id="SJPS01000001">
    <property type="protein sequence ID" value="TWU29947.1"/>
    <property type="molecule type" value="Genomic_DNA"/>
</dbReference>
<dbReference type="InterPro" id="IPR010634">
    <property type="entry name" value="DUF1223"/>
</dbReference>
<dbReference type="AlphaFoldDB" id="A0A5C6D2R5"/>
<dbReference type="Pfam" id="PF06764">
    <property type="entry name" value="DUF1223"/>
    <property type="match status" value="1"/>
</dbReference>
<evidence type="ECO:0008006" key="4">
    <source>
        <dbReference type="Google" id="ProtNLM"/>
    </source>
</evidence>
<proteinExistence type="predicted"/>
<dbReference type="Proteomes" id="UP000318437">
    <property type="component" value="Unassembled WGS sequence"/>
</dbReference>
<gene>
    <name evidence="2" type="ORF">Pla144_07280</name>
</gene>
<dbReference type="PANTHER" id="PTHR36057">
    <property type="match status" value="1"/>
</dbReference>
<organism evidence="2 3">
    <name type="scientific">Bythopirellula polymerisocia</name>
    <dbReference type="NCBI Taxonomy" id="2528003"/>
    <lineage>
        <taxon>Bacteria</taxon>
        <taxon>Pseudomonadati</taxon>
        <taxon>Planctomycetota</taxon>
        <taxon>Planctomycetia</taxon>
        <taxon>Pirellulales</taxon>
        <taxon>Lacipirellulaceae</taxon>
        <taxon>Bythopirellula</taxon>
    </lineage>
</organism>
<protein>
    <recommendedName>
        <fullName evidence="4">DUF1223 domain-containing protein</fullName>
    </recommendedName>
</protein>
<sequence length="266" mass="28865" precursor="true">MRIPLFFALPALVFPLLLAALFASVSTSLAETAEQKITEETTGVAVVELFTSQGCSSCPPADQLLTALSSLNTEHQMPVYCLSFHVDYWNSLGWSDPYSSKQSSKRQHRYATVLETNRTYTPQMIVNGAEEFVGSNAERAKAALKSALSKQATATINLRTHSQSDEPQLTVEFAVTGDEEQEILNIALVQAAAQNEVPQGENSGKTLSHVNVVRGFQTLDLDTQQGKAFFALPVNTGSSEYLIIAYVQNRDTGQITGANSTAVDLQ</sequence>
<feature type="signal peptide" evidence="1">
    <location>
        <begin position="1"/>
        <end position="30"/>
    </location>
</feature>
<reference evidence="2 3" key="1">
    <citation type="submission" date="2019-02" db="EMBL/GenBank/DDBJ databases">
        <title>Deep-cultivation of Planctomycetes and their phenomic and genomic characterization uncovers novel biology.</title>
        <authorList>
            <person name="Wiegand S."/>
            <person name="Jogler M."/>
            <person name="Boedeker C."/>
            <person name="Pinto D."/>
            <person name="Vollmers J."/>
            <person name="Rivas-Marin E."/>
            <person name="Kohn T."/>
            <person name="Peeters S.H."/>
            <person name="Heuer A."/>
            <person name="Rast P."/>
            <person name="Oberbeckmann S."/>
            <person name="Bunk B."/>
            <person name="Jeske O."/>
            <person name="Meyerdierks A."/>
            <person name="Storesund J.E."/>
            <person name="Kallscheuer N."/>
            <person name="Luecker S."/>
            <person name="Lage O.M."/>
            <person name="Pohl T."/>
            <person name="Merkel B.J."/>
            <person name="Hornburger P."/>
            <person name="Mueller R.-W."/>
            <person name="Bruemmer F."/>
            <person name="Labrenz M."/>
            <person name="Spormann A.M."/>
            <person name="Op Den Camp H."/>
            <person name="Overmann J."/>
            <person name="Amann R."/>
            <person name="Jetten M.S.M."/>
            <person name="Mascher T."/>
            <person name="Medema M.H."/>
            <person name="Devos D.P."/>
            <person name="Kaster A.-K."/>
            <person name="Ovreas L."/>
            <person name="Rohde M."/>
            <person name="Galperin M.Y."/>
            <person name="Jogler C."/>
        </authorList>
    </citation>
    <scope>NUCLEOTIDE SEQUENCE [LARGE SCALE GENOMIC DNA]</scope>
    <source>
        <strain evidence="2 3">Pla144</strain>
    </source>
</reference>
<feature type="chain" id="PRO_5022881707" description="DUF1223 domain-containing protein" evidence="1">
    <location>
        <begin position="31"/>
        <end position="266"/>
    </location>
</feature>
<dbReference type="OrthoDB" id="9808254at2"/>
<keyword evidence="1" id="KW-0732">Signal</keyword>
<accession>A0A5C6D2R5</accession>
<dbReference type="PANTHER" id="PTHR36057:SF1">
    <property type="entry name" value="LIPOPROTEIN LIPID ATTACHMENT SITE-LIKE PROTEIN, PUTATIVE (DUF1223)-RELATED"/>
    <property type="match status" value="1"/>
</dbReference>
<comment type="caution">
    <text evidence="2">The sequence shown here is derived from an EMBL/GenBank/DDBJ whole genome shotgun (WGS) entry which is preliminary data.</text>
</comment>
<dbReference type="RefSeq" id="WP_146447896.1">
    <property type="nucleotide sequence ID" value="NZ_SJPS01000001.1"/>
</dbReference>